<evidence type="ECO:0000256" key="4">
    <source>
        <dbReference type="ARBA" id="ARBA00023163"/>
    </source>
</evidence>
<feature type="DNA-binding region" description="Fork-head" evidence="6">
    <location>
        <begin position="310"/>
        <end position="382"/>
    </location>
</feature>
<dbReference type="PANTHER" id="PTHR13962">
    <property type="entry name" value="FORKHEAD BOX PROTEIN N3-LIKE PROTEIN-RELATED"/>
    <property type="match status" value="1"/>
</dbReference>
<dbReference type="SMART" id="SM00339">
    <property type="entry name" value="FH"/>
    <property type="match status" value="1"/>
</dbReference>
<dbReference type="PROSITE" id="PS50039">
    <property type="entry name" value="FORK_HEAD_3"/>
    <property type="match status" value="1"/>
</dbReference>
<dbReference type="InterPro" id="IPR036390">
    <property type="entry name" value="WH_DNA-bd_sf"/>
</dbReference>
<evidence type="ECO:0000256" key="1">
    <source>
        <dbReference type="ARBA" id="ARBA00004123"/>
    </source>
</evidence>
<accession>A0A195FD96</accession>
<proteinExistence type="predicted"/>
<feature type="region of interest" description="Disordered" evidence="7">
    <location>
        <begin position="239"/>
        <end position="266"/>
    </location>
</feature>
<organism evidence="9 10">
    <name type="scientific">Trachymyrmex septentrionalis</name>
    <dbReference type="NCBI Taxonomy" id="34720"/>
    <lineage>
        <taxon>Eukaryota</taxon>
        <taxon>Metazoa</taxon>
        <taxon>Ecdysozoa</taxon>
        <taxon>Arthropoda</taxon>
        <taxon>Hexapoda</taxon>
        <taxon>Insecta</taxon>
        <taxon>Pterygota</taxon>
        <taxon>Neoptera</taxon>
        <taxon>Endopterygota</taxon>
        <taxon>Hymenoptera</taxon>
        <taxon>Apocrita</taxon>
        <taxon>Aculeata</taxon>
        <taxon>Formicoidea</taxon>
        <taxon>Formicidae</taxon>
        <taxon>Myrmicinae</taxon>
        <taxon>Trachymyrmex</taxon>
    </lineage>
</organism>
<evidence type="ECO:0000256" key="5">
    <source>
        <dbReference type="ARBA" id="ARBA00023242"/>
    </source>
</evidence>
<dbReference type="STRING" id="34720.A0A195FD96"/>
<feature type="domain" description="Fork-head" evidence="8">
    <location>
        <begin position="310"/>
        <end position="382"/>
    </location>
</feature>
<dbReference type="InterPro" id="IPR036388">
    <property type="entry name" value="WH-like_DNA-bd_sf"/>
</dbReference>
<feature type="compositionally biased region" description="Low complexity" evidence="7">
    <location>
        <begin position="191"/>
        <end position="209"/>
    </location>
</feature>
<dbReference type="SUPFAM" id="SSF46785">
    <property type="entry name" value="Winged helix' DNA-binding domain"/>
    <property type="match status" value="1"/>
</dbReference>
<keyword evidence="2" id="KW-0805">Transcription regulation</keyword>
<dbReference type="GO" id="GO:0005634">
    <property type="term" value="C:nucleus"/>
    <property type="evidence" value="ECO:0007669"/>
    <property type="project" value="UniProtKB-SubCell"/>
</dbReference>
<evidence type="ECO:0000256" key="6">
    <source>
        <dbReference type="PROSITE-ProRule" id="PRU00089"/>
    </source>
</evidence>
<keyword evidence="3 6" id="KW-0238">DNA-binding</keyword>
<evidence type="ECO:0000313" key="10">
    <source>
        <dbReference type="Proteomes" id="UP000078541"/>
    </source>
</evidence>
<dbReference type="EMBL" id="KQ981673">
    <property type="protein sequence ID" value="KYN38356.1"/>
    <property type="molecule type" value="Genomic_DNA"/>
</dbReference>
<name>A0A195FD96_9HYME</name>
<dbReference type="CDD" id="cd00059">
    <property type="entry name" value="FH_FOX"/>
    <property type="match status" value="1"/>
</dbReference>
<evidence type="ECO:0000256" key="2">
    <source>
        <dbReference type="ARBA" id="ARBA00023015"/>
    </source>
</evidence>
<dbReference type="InterPro" id="IPR047119">
    <property type="entry name" value="FOXN2/3-like"/>
</dbReference>
<feature type="region of interest" description="Disordered" evidence="7">
    <location>
        <begin position="189"/>
        <end position="212"/>
    </location>
</feature>
<evidence type="ECO:0000313" key="9">
    <source>
        <dbReference type="EMBL" id="KYN38356.1"/>
    </source>
</evidence>
<dbReference type="OrthoDB" id="5954824at2759"/>
<dbReference type="InterPro" id="IPR001766">
    <property type="entry name" value="Fork_head_dom"/>
</dbReference>
<evidence type="ECO:0000256" key="3">
    <source>
        <dbReference type="ARBA" id="ARBA00023125"/>
    </source>
</evidence>
<gene>
    <name evidence="9" type="ORF">ALC56_07396</name>
</gene>
<sequence length="569" mass="63156">MIGPSSGNAGEVTESQCCASAKRKIFDDLEVDGSKRKIFDELDIDSFCDEVRQTSRKHYLEELETPVELVATSNDIITNAAALFSPMSAQEVVEESQVARLEVLLVDGTNCTWTTMSELEQQQNVDILVTSSSSSLSSISSTSSSSNTSGCAERHPTETYIEELHYQPAVSMNYWEPVAAPVISLANLNPQQNKGTTSNNQQQQQQQQFEDQENGNLSWLLDFKLDSFIEAADDRCTMGPTATTKNNYYGNKNKPNGRSHGSNYANDVKRGYGSHENSSTYRQDVNQATYPANGNENRNFSSARSNGPKKPPFTYTELIEHALQERGELTVSAIYQWISEHFPYYKSNDDRWKNSVRHNLSINPHFRKGSKATHGAGHLWAIANRGDCRPRPLPVTSLTNTTQTQVAQNESEESRSNKIISQIMDEVEAATASITQPNSEEDADDILNSVTLEHSAEQILNGIKRQVEVQYLVPMVNDSEAGQQNDQTTEQQTDSLQCSFKESDFLNPVSKEVVAEECGLVSEGYLVTDPTTLGLNVVDPEIIGSENLFGEELSFQFYELTSPSQLQSA</sequence>
<dbReference type="GO" id="GO:0000987">
    <property type="term" value="F:cis-regulatory region sequence-specific DNA binding"/>
    <property type="evidence" value="ECO:0007669"/>
    <property type="project" value="TreeGrafter"/>
</dbReference>
<keyword evidence="10" id="KW-1185">Reference proteome</keyword>
<comment type="subcellular location">
    <subcellularLocation>
        <location evidence="1 6">Nucleus</location>
    </subcellularLocation>
</comment>
<evidence type="ECO:0000256" key="7">
    <source>
        <dbReference type="SAM" id="MobiDB-lite"/>
    </source>
</evidence>
<dbReference type="AlphaFoldDB" id="A0A195FD96"/>
<dbReference type="GO" id="GO:0003700">
    <property type="term" value="F:DNA-binding transcription factor activity"/>
    <property type="evidence" value="ECO:0007669"/>
    <property type="project" value="InterPro"/>
</dbReference>
<keyword evidence="5 6" id="KW-0539">Nucleus</keyword>
<dbReference type="InterPro" id="IPR030456">
    <property type="entry name" value="TF_fork_head_CS_2"/>
</dbReference>
<dbReference type="PROSITE" id="PS00658">
    <property type="entry name" value="FORK_HEAD_2"/>
    <property type="match status" value="1"/>
</dbReference>
<dbReference type="Pfam" id="PF00250">
    <property type="entry name" value="Forkhead"/>
    <property type="match status" value="1"/>
</dbReference>
<dbReference type="PANTHER" id="PTHR13962:SF17">
    <property type="entry name" value="FORKHEAD BOX PROTEIN N4"/>
    <property type="match status" value="1"/>
</dbReference>
<dbReference type="Gene3D" id="1.10.10.10">
    <property type="entry name" value="Winged helix-like DNA-binding domain superfamily/Winged helix DNA-binding domain"/>
    <property type="match status" value="1"/>
</dbReference>
<dbReference type="Proteomes" id="UP000078541">
    <property type="component" value="Unassembled WGS sequence"/>
</dbReference>
<dbReference type="PRINTS" id="PR00053">
    <property type="entry name" value="FORKHEAD"/>
</dbReference>
<keyword evidence="4" id="KW-0804">Transcription</keyword>
<reference evidence="9 10" key="1">
    <citation type="submission" date="2016-03" db="EMBL/GenBank/DDBJ databases">
        <title>Trachymyrmex septentrionalis WGS genome.</title>
        <authorList>
            <person name="Nygaard S."/>
            <person name="Hu H."/>
            <person name="Boomsma J."/>
            <person name="Zhang G."/>
        </authorList>
    </citation>
    <scope>NUCLEOTIDE SEQUENCE [LARGE SCALE GENOMIC DNA]</scope>
    <source>
        <strain evidence="9">Tsep2-gDNA-1</strain>
        <tissue evidence="9">Whole body</tissue>
    </source>
</reference>
<protein>
    <submittedName>
        <fullName evidence="9">Forkhead transcription factor HCM1</fullName>
    </submittedName>
</protein>
<dbReference type="KEGG" id="tsep:108749481"/>
<evidence type="ECO:0000259" key="8">
    <source>
        <dbReference type="PROSITE" id="PS50039"/>
    </source>
</evidence>
<feature type="compositionally biased region" description="Low complexity" evidence="7">
    <location>
        <begin position="245"/>
        <end position="256"/>
    </location>
</feature>